<dbReference type="EMBL" id="BMIN01000003">
    <property type="protein sequence ID" value="GGD03389.1"/>
    <property type="molecule type" value="Genomic_DNA"/>
</dbReference>
<dbReference type="PROSITE" id="PS51782">
    <property type="entry name" value="LYSM"/>
    <property type="match status" value="1"/>
</dbReference>
<dbReference type="InterPro" id="IPR048862">
    <property type="entry name" value="SPOCS_spoVID_N"/>
</dbReference>
<comment type="caution">
    <text evidence="3">The sequence shown here is derived from an EMBL/GenBank/DDBJ whole genome shotgun (WGS) entry which is preliminary data.</text>
</comment>
<dbReference type="Pfam" id="PF20918">
    <property type="entry name" value="SPOCS_spoVID-N"/>
    <property type="match status" value="1"/>
</dbReference>
<gene>
    <name evidence="3" type="ORF">GCM10011389_08610</name>
</gene>
<feature type="region of interest" description="Disordered" evidence="1">
    <location>
        <begin position="236"/>
        <end position="279"/>
    </location>
</feature>
<feature type="domain" description="LysM" evidence="2">
    <location>
        <begin position="296"/>
        <end position="339"/>
    </location>
</feature>
<dbReference type="RefSeq" id="WP_188651244.1">
    <property type="nucleotide sequence ID" value="NZ_BMIN01000003.1"/>
</dbReference>
<name>A0ABQ1PTJ8_9BACI</name>
<reference evidence="4" key="1">
    <citation type="journal article" date="2019" name="Int. J. Syst. Evol. Microbiol.">
        <title>The Global Catalogue of Microorganisms (GCM) 10K type strain sequencing project: providing services to taxonomists for standard genome sequencing and annotation.</title>
        <authorList>
            <consortium name="The Broad Institute Genomics Platform"/>
            <consortium name="The Broad Institute Genome Sequencing Center for Infectious Disease"/>
            <person name="Wu L."/>
            <person name="Ma J."/>
        </authorList>
    </citation>
    <scope>NUCLEOTIDE SEQUENCE [LARGE SCALE GENOMIC DNA]</scope>
    <source>
        <strain evidence="4">CGMCC 1.15353</strain>
    </source>
</reference>
<dbReference type="SUPFAM" id="SSF54106">
    <property type="entry name" value="LysM domain"/>
    <property type="match status" value="1"/>
</dbReference>
<dbReference type="Pfam" id="PF01476">
    <property type="entry name" value="LysM"/>
    <property type="match status" value="1"/>
</dbReference>
<evidence type="ECO:0000313" key="3">
    <source>
        <dbReference type="EMBL" id="GGD03389.1"/>
    </source>
</evidence>
<evidence type="ECO:0000259" key="2">
    <source>
        <dbReference type="PROSITE" id="PS51782"/>
    </source>
</evidence>
<evidence type="ECO:0000313" key="4">
    <source>
        <dbReference type="Proteomes" id="UP000642571"/>
    </source>
</evidence>
<proteinExistence type="predicted"/>
<dbReference type="Gene3D" id="3.10.350.10">
    <property type="entry name" value="LysM domain"/>
    <property type="match status" value="1"/>
</dbReference>
<organism evidence="3 4">
    <name type="scientific">Pontibacillus salipaludis</name>
    <dbReference type="NCBI Taxonomy" id="1697394"/>
    <lineage>
        <taxon>Bacteria</taxon>
        <taxon>Bacillati</taxon>
        <taxon>Bacillota</taxon>
        <taxon>Bacilli</taxon>
        <taxon>Bacillales</taxon>
        <taxon>Bacillaceae</taxon>
        <taxon>Pontibacillus</taxon>
    </lineage>
</organism>
<dbReference type="NCBIfam" id="TIGR02907">
    <property type="entry name" value="spore_VI_D"/>
    <property type="match status" value="1"/>
</dbReference>
<keyword evidence="4" id="KW-1185">Reference proteome</keyword>
<accession>A0ABQ1PTJ8</accession>
<feature type="region of interest" description="Disordered" evidence="1">
    <location>
        <begin position="148"/>
        <end position="167"/>
    </location>
</feature>
<dbReference type="Proteomes" id="UP000642571">
    <property type="component" value="Unassembled WGS sequence"/>
</dbReference>
<dbReference type="CDD" id="cd00118">
    <property type="entry name" value="LysM"/>
    <property type="match status" value="1"/>
</dbReference>
<dbReference type="SMART" id="SM00257">
    <property type="entry name" value="LysM"/>
    <property type="match status" value="1"/>
</dbReference>
<dbReference type="InterPro" id="IPR018392">
    <property type="entry name" value="LysM"/>
</dbReference>
<dbReference type="InterPro" id="IPR014256">
    <property type="entry name" value="Spore_VI_D"/>
</dbReference>
<protein>
    <submittedName>
        <fullName evidence="3">Stage VI sporulation protein D</fullName>
    </submittedName>
</protein>
<feature type="compositionally biased region" description="Acidic residues" evidence="1">
    <location>
        <begin position="240"/>
        <end position="275"/>
    </location>
</feature>
<evidence type="ECO:0000256" key="1">
    <source>
        <dbReference type="SAM" id="MobiDB-lite"/>
    </source>
</evidence>
<dbReference type="InterPro" id="IPR036779">
    <property type="entry name" value="LysM_dom_sf"/>
</dbReference>
<sequence length="343" mass="39474">MTYEEQNVFSFHLNESLWFKRGQEVEEFMGISLEPDISIQEYVDSVSIRGVIELGGEYFRSSEDVDEEEDQILSLRDHASKRTIENVDLHDDGVSEFYHRFPVEISIPKSRIQSMDDVTVSIDSFDYELPEKGQLKLNATVAIHGVSEETRGEELAEAPSPEEVEPEPFNFDVTYQEEHQEDHQEVMEAVEDRPAEDIEDIVAEVEEEQDEGELVEQEGGRWKYKQSQTFSEFFGKVEEQSQDEESESEEGMDGFEFEESSEESSEESRDEEDAPQDARYLTSMFERHDESYAKMRMCIVQEDDTLGSIAHKYKIPPTHLSRVNNLGDEDVSAGQILYIPAKA</sequence>